<dbReference type="OrthoDB" id="5241729at2"/>
<keyword evidence="6 11" id="KW-0418">Kinase</keyword>
<keyword evidence="9" id="KW-1133">Transmembrane helix</keyword>
<dbReference type="GO" id="GO:0046983">
    <property type="term" value="F:protein dimerization activity"/>
    <property type="evidence" value="ECO:0007669"/>
    <property type="project" value="InterPro"/>
</dbReference>
<name>A6WF95_KINRD</name>
<evidence type="ECO:0000256" key="8">
    <source>
        <dbReference type="ARBA" id="ARBA00023012"/>
    </source>
</evidence>
<evidence type="ECO:0000256" key="2">
    <source>
        <dbReference type="ARBA" id="ARBA00012438"/>
    </source>
</evidence>
<reference evidence="12" key="1">
    <citation type="journal article" date="2008" name="PLoS ONE">
        <title>Survival in nuclear waste, extreme resistance, and potential applications gleaned from the genome sequence of Kineococcus radiotolerans SRS30216.</title>
        <authorList>
            <person name="Bagwell C.E."/>
            <person name="Bhat S."/>
            <person name="Hawkins G.M."/>
            <person name="Smith B.W."/>
            <person name="Biswas T."/>
            <person name="Hoover T.R."/>
            <person name="Saunders E."/>
            <person name="Han C.S."/>
            <person name="Tsodikov O.V."/>
            <person name="Shimkets L.J."/>
        </authorList>
    </citation>
    <scope>NUCLEOTIDE SEQUENCE [LARGE SCALE GENOMIC DNA]</scope>
    <source>
        <strain evidence="12">ATCC BAA-149 / DSM 14245 / SRS30216</strain>
    </source>
</reference>
<dbReference type="STRING" id="266940.Krad_4021"/>
<feature type="transmembrane region" description="Helical" evidence="9">
    <location>
        <begin position="106"/>
        <end position="127"/>
    </location>
</feature>
<evidence type="ECO:0000256" key="4">
    <source>
        <dbReference type="ARBA" id="ARBA00022679"/>
    </source>
</evidence>
<dbReference type="EC" id="2.7.13.3" evidence="2"/>
<keyword evidence="8" id="KW-0902">Two-component regulatory system</keyword>
<dbReference type="InterPro" id="IPR050482">
    <property type="entry name" value="Sensor_HK_TwoCompSys"/>
</dbReference>
<keyword evidence="3" id="KW-0597">Phosphoprotein</keyword>
<evidence type="ECO:0000256" key="9">
    <source>
        <dbReference type="SAM" id="Phobius"/>
    </source>
</evidence>
<organism evidence="11 12">
    <name type="scientific">Kineococcus radiotolerans (strain ATCC BAA-149 / DSM 14245 / SRS30216)</name>
    <dbReference type="NCBI Taxonomy" id="266940"/>
    <lineage>
        <taxon>Bacteria</taxon>
        <taxon>Bacillati</taxon>
        <taxon>Actinomycetota</taxon>
        <taxon>Actinomycetes</taxon>
        <taxon>Kineosporiales</taxon>
        <taxon>Kineosporiaceae</taxon>
        <taxon>Kineococcus</taxon>
    </lineage>
</organism>
<feature type="transmembrane region" description="Helical" evidence="9">
    <location>
        <begin position="159"/>
        <end position="183"/>
    </location>
</feature>
<dbReference type="InterPro" id="IPR025828">
    <property type="entry name" value="Put_sensor_dom"/>
</dbReference>
<dbReference type="InterPro" id="IPR036890">
    <property type="entry name" value="HATPase_C_sf"/>
</dbReference>
<dbReference type="InterPro" id="IPR011712">
    <property type="entry name" value="Sig_transdc_His_kin_sub3_dim/P"/>
</dbReference>
<dbReference type="SUPFAM" id="SSF55874">
    <property type="entry name" value="ATPase domain of HSP90 chaperone/DNA topoisomerase II/histidine kinase"/>
    <property type="match status" value="1"/>
</dbReference>
<dbReference type="Gene3D" id="1.20.5.1930">
    <property type="match status" value="1"/>
</dbReference>
<proteinExistence type="predicted"/>
<feature type="transmembrane region" description="Helical" evidence="9">
    <location>
        <begin position="36"/>
        <end position="60"/>
    </location>
</feature>
<evidence type="ECO:0000313" key="11">
    <source>
        <dbReference type="EMBL" id="ABS05484.1"/>
    </source>
</evidence>
<dbReference type="HOGENOM" id="CLU_000445_20_2_11"/>
<comment type="catalytic activity">
    <reaction evidence="1">
        <text>ATP + protein L-histidine = ADP + protein N-phospho-L-histidine.</text>
        <dbReference type="EC" id="2.7.13.3"/>
    </reaction>
</comment>
<keyword evidence="7" id="KW-0067">ATP-binding</keyword>
<dbReference type="InterPro" id="IPR003594">
    <property type="entry name" value="HATPase_dom"/>
</dbReference>
<dbReference type="KEGG" id="kra:Krad_4021"/>
<gene>
    <name evidence="11" type="ordered locus">Krad_4021</name>
</gene>
<keyword evidence="12" id="KW-1185">Reference proteome</keyword>
<dbReference type="Pfam" id="PF02518">
    <property type="entry name" value="HATPase_c"/>
    <property type="match status" value="1"/>
</dbReference>
<dbReference type="eggNOG" id="COG4585">
    <property type="taxonomic scope" value="Bacteria"/>
</dbReference>
<evidence type="ECO:0000256" key="1">
    <source>
        <dbReference type="ARBA" id="ARBA00000085"/>
    </source>
</evidence>
<keyword evidence="5" id="KW-0547">Nucleotide-binding</keyword>
<dbReference type="Pfam" id="PF07730">
    <property type="entry name" value="HisKA_3"/>
    <property type="match status" value="1"/>
</dbReference>
<evidence type="ECO:0000256" key="5">
    <source>
        <dbReference type="ARBA" id="ARBA00022741"/>
    </source>
</evidence>
<dbReference type="EMBL" id="CP000750">
    <property type="protein sequence ID" value="ABS05484.1"/>
    <property type="molecule type" value="Genomic_DNA"/>
</dbReference>
<keyword evidence="9" id="KW-0812">Transmembrane</keyword>
<evidence type="ECO:0000256" key="3">
    <source>
        <dbReference type="ARBA" id="ARBA00022553"/>
    </source>
</evidence>
<dbReference type="GO" id="GO:0005524">
    <property type="term" value="F:ATP binding"/>
    <property type="evidence" value="ECO:0007669"/>
    <property type="project" value="UniProtKB-KW"/>
</dbReference>
<evidence type="ECO:0000259" key="10">
    <source>
        <dbReference type="SMART" id="SM00387"/>
    </source>
</evidence>
<dbReference type="GO" id="GO:0016020">
    <property type="term" value="C:membrane"/>
    <property type="evidence" value="ECO:0007669"/>
    <property type="project" value="InterPro"/>
</dbReference>
<keyword evidence="4" id="KW-0808">Transferase</keyword>
<dbReference type="PANTHER" id="PTHR24421:SF10">
    <property type="entry name" value="NITRATE_NITRITE SENSOR PROTEIN NARQ"/>
    <property type="match status" value="1"/>
</dbReference>
<keyword evidence="9" id="KW-0472">Membrane</keyword>
<evidence type="ECO:0000313" key="12">
    <source>
        <dbReference type="Proteomes" id="UP000001116"/>
    </source>
</evidence>
<dbReference type="RefSeq" id="WP_012086228.1">
    <property type="nucleotide sequence ID" value="NC_009664.2"/>
</dbReference>
<dbReference type="Proteomes" id="UP000001116">
    <property type="component" value="Chromosome"/>
</dbReference>
<protein>
    <recommendedName>
        <fullName evidence="2">histidine kinase</fullName>
        <ecNumber evidence="2">2.7.13.3</ecNumber>
    </recommendedName>
</protein>
<feature type="domain" description="Histidine kinase/HSP90-like ATPase" evidence="10">
    <location>
        <begin position="321"/>
        <end position="411"/>
    </location>
</feature>
<dbReference type="GO" id="GO:0000155">
    <property type="term" value="F:phosphorelay sensor kinase activity"/>
    <property type="evidence" value="ECO:0007669"/>
    <property type="project" value="InterPro"/>
</dbReference>
<sequence length="411" mass="42869">MPRERTPGGRHLLRRWWTAYRHLAGGLGTALPAAALLGWLLVVALLSLVGVGLLLAPAALRRLRAVADRERARTGEGAAALPAGPVPAPLRAALADPLVRQDLRWLPVHATSGLLTGLVGVLLPVYAVRDATFPLWWRLFPADVDTAPWWWAVRSWSDAGAVALLGLVWAALAAVGVPGLAAGQAALGRSLLRPPVDTDLSLRVAQLTATRAAALDAHAVELRRIERSLHDGAQNRLVGVTVLLGAARRSLTRDPATADELLERAQTAAEQALAELRAVVRGILPPVLLDRGLAGAVTGLAADCPVPCHVEVDVTPRAPASVEATAYFVVAEALTNVARHSAARSARVLVQRRGADLRVVVGDDGRGGAGAGAGSGLDGVLHRVRAHDGRLTVTSPPGGPTELEVVLPCGS</sequence>
<dbReference type="Pfam" id="PF13796">
    <property type="entry name" value="Sensor"/>
    <property type="match status" value="1"/>
</dbReference>
<dbReference type="Gene3D" id="3.30.565.10">
    <property type="entry name" value="Histidine kinase-like ATPase, C-terminal domain"/>
    <property type="match status" value="1"/>
</dbReference>
<accession>A6WF95</accession>
<evidence type="ECO:0000256" key="6">
    <source>
        <dbReference type="ARBA" id="ARBA00022777"/>
    </source>
</evidence>
<dbReference type="AlphaFoldDB" id="A6WF95"/>
<dbReference type="SMART" id="SM00387">
    <property type="entry name" value="HATPase_c"/>
    <property type="match status" value="1"/>
</dbReference>
<evidence type="ECO:0000256" key="7">
    <source>
        <dbReference type="ARBA" id="ARBA00022840"/>
    </source>
</evidence>
<dbReference type="PANTHER" id="PTHR24421">
    <property type="entry name" value="NITRATE/NITRITE SENSOR PROTEIN NARX-RELATED"/>
    <property type="match status" value="1"/>
</dbReference>